<dbReference type="SUPFAM" id="SSF53300">
    <property type="entry name" value="vWA-like"/>
    <property type="match status" value="1"/>
</dbReference>
<reference evidence="2" key="1">
    <citation type="journal article" date="2019" name="Int. J. Syst. Evol. Microbiol.">
        <title>The Global Catalogue of Microorganisms (GCM) 10K type strain sequencing project: providing services to taxonomists for standard genome sequencing and annotation.</title>
        <authorList>
            <consortium name="The Broad Institute Genomics Platform"/>
            <consortium name="The Broad Institute Genome Sequencing Center for Infectious Disease"/>
            <person name="Wu L."/>
            <person name="Ma J."/>
        </authorList>
    </citation>
    <scope>NUCLEOTIDE SEQUENCE [LARGE SCALE GENOMIC DNA]</scope>
    <source>
        <strain evidence="2">JCM 3366</strain>
    </source>
</reference>
<name>A0ABW0T8N2_9HYPH</name>
<protein>
    <submittedName>
        <fullName evidence="1">DUF1194 domain-containing protein</fullName>
    </submittedName>
</protein>
<accession>A0ABW0T8N2</accession>
<dbReference type="InterPro" id="IPR010607">
    <property type="entry name" value="DUF1194"/>
</dbReference>
<dbReference type="EMBL" id="JBHSNB010000002">
    <property type="protein sequence ID" value="MFC5585722.1"/>
    <property type="molecule type" value="Genomic_DNA"/>
</dbReference>
<evidence type="ECO:0000313" key="1">
    <source>
        <dbReference type="EMBL" id="MFC5585722.1"/>
    </source>
</evidence>
<dbReference type="Proteomes" id="UP001596107">
    <property type="component" value="Unassembled WGS sequence"/>
</dbReference>
<comment type="caution">
    <text evidence="1">The sequence shown here is derived from an EMBL/GenBank/DDBJ whole genome shotgun (WGS) entry which is preliminary data.</text>
</comment>
<dbReference type="RefSeq" id="WP_246637850.1">
    <property type="nucleotide sequence ID" value="NZ_CP078143.1"/>
</dbReference>
<dbReference type="Pfam" id="PF06707">
    <property type="entry name" value="DUF1194"/>
    <property type="match status" value="1"/>
</dbReference>
<keyword evidence="2" id="KW-1185">Reference proteome</keyword>
<dbReference type="Gene3D" id="3.40.50.410">
    <property type="entry name" value="von Willebrand factor, type A domain"/>
    <property type="match status" value="1"/>
</dbReference>
<organism evidence="1 2">
    <name type="scientific">Nitratireductor kimnyeongensis</name>
    <dbReference type="NCBI Taxonomy" id="430679"/>
    <lineage>
        <taxon>Bacteria</taxon>
        <taxon>Pseudomonadati</taxon>
        <taxon>Pseudomonadota</taxon>
        <taxon>Alphaproteobacteria</taxon>
        <taxon>Hyphomicrobiales</taxon>
        <taxon>Phyllobacteriaceae</taxon>
        <taxon>Nitratireductor</taxon>
    </lineage>
</organism>
<sequence>MARAQEIVDVQLVLAVDVSLSMSAGELEIQRRGYAEALVHEEVVNAILNGLHGKIAVTYFEWAGHFSQRVIIPWTRIASADDAQRVAEQLSANPPGSARRTSISGALDFAGDLLAESGFRGVRRVVDVSGDGPNNQGGPVVPSRDRLVDMGITINGLPLMTNGGLTTSFDVKDLDTYYRNCVIGGPGAFVVPVNEWSQFPEAIRRKLVLELAEVRTHRPQVMLAQFHSAYDCLVGERMWRDRSWMWSDP</sequence>
<dbReference type="InterPro" id="IPR036465">
    <property type="entry name" value="vWFA_dom_sf"/>
</dbReference>
<gene>
    <name evidence="1" type="ORF">ACFPOD_11415</name>
</gene>
<evidence type="ECO:0000313" key="2">
    <source>
        <dbReference type="Proteomes" id="UP001596107"/>
    </source>
</evidence>
<proteinExistence type="predicted"/>
<dbReference type="CDD" id="cd00198">
    <property type="entry name" value="vWFA"/>
    <property type="match status" value="1"/>
</dbReference>